<protein>
    <recommendedName>
        <fullName evidence="4 8">3-deoxy-D-manno-octulosonic acid transferase</fullName>
        <shortName evidence="8">Kdo transferase</shortName>
        <ecNumber evidence="3 8">2.4.99.12</ecNumber>
    </recommendedName>
    <alternativeName>
        <fullName evidence="6 8">Lipid IV(A) 3-deoxy-D-manno-octulosonic acid transferase</fullName>
    </alternativeName>
</protein>
<evidence type="ECO:0000256" key="7">
    <source>
        <dbReference type="ARBA" id="ARBA00049183"/>
    </source>
</evidence>
<dbReference type="EMBL" id="JAVRHL010000001">
    <property type="protein sequence ID" value="MDT0681830.1"/>
    <property type="molecule type" value="Genomic_DNA"/>
</dbReference>
<evidence type="ECO:0000256" key="4">
    <source>
        <dbReference type="ARBA" id="ARBA00019077"/>
    </source>
</evidence>
<comment type="caution">
    <text evidence="10">The sequence shown here is derived from an EMBL/GenBank/DDBJ whole genome shotgun (WGS) entry which is preliminary data.</text>
</comment>
<sequence length="389" mass="41093">MAGFFFGRGRSPEFAETEPPRPRGVIVWVHAPGALDFDALAPLAERLDEVFDGCTMLITSTEGHAGPVPLEGLVRPVPQEGREDEFIAHWSPDMALWMETPDDPALLAAAARAAVPLVLVGAAVPPPATGRARRVQRATFDRFGHILASSPAAADAILGLAPVRPRVEVTGPLIRLPDPPPCSEGERSDFAALLATRPVWLALEPAPSELPGILAAHRFVLTHAHRLLLIVLLPEEGDADAAAELIASEGWSHARRSLEEEPGERTEVYLIDTPGEIGLWVRIAPVTFLGGTLAGGPRAQALAAASLGSALIAGQEGRGEDPVLRRLTEGGALHRISGPADLGLAVDDLLSPERSAVLAHNAWVVATDGAEVIDRLAALAEAALRKRRG</sequence>
<dbReference type="Proteomes" id="UP001265259">
    <property type="component" value="Unassembled WGS sequence"/>
</dbReference>
<comment type="function">
    <text evidence="1 8">Involved in lipopolysaccharide (LPS) biosynthesis. Catalyzes the transfer of 3-deoxy-D-manno-octulosonate (Kdo) residue(s) from CMP-Kdo to lipid IV(A), the tetraacyldisaccharide-1,4'-bisphosphate precursor of lipid A.</text>
</comment>
<accession>A0ABU3DDM7</accession>
<reference evidence="10 11" key="1">
    <citation type="submission" date="2023-09" db="EMBL/GenBank/DDBJ databases">
        <authorList>
            <person name="Rey-Velasco X."/>
        </authorList>
    </citation>
    <scope>NUCLEOTIDE SEQUENCE [LARGE SCALE GENOMIC DNA]</scope>
    <source>
        <strain evidence="10 11">F158</strain>
    </source>
</reference>
<dbReference type="InterPro" id="IPR038107">
    <property type="entry name" value="Glycos_transf_N_sf"/>
</dbReference>
<dbReference type="PANTHER" id="PTHR42755">
    <property type="entry name" value="3-DEOXY-MANNO-OCTULOSONATE CYTIDYLYLTRANSFERASE"/>
    <property type="match status" value="1"/>
</dbReference>
<dbReference type="EC" id="2.4.99.12" evidence="3 8"/>
<evidence type="ECO:0000256" key="8">
    <source>
        <dbReference type="RuleBase" id="RU365103"/>
    </source>
</evidence>
<evidence type="ECO:0000313" key="11">
    <source>
        <dbReference type="Proteomes" id="UP001265259"/>
    </source>
</evidence>
<comment type="subcellular location">
    <subcellularLocation>
        <location evidence="8">Cell membrane</location>
    </subcellularLocation>
</comment>
<keyword evidence="8" id="KW-1003">Cell membrane</keyword>
<evidence type="ECO:0000259" key="9">
    <source>
        <dbReference type="Pfam" id="PF04413"/>
    </source>
</evidence>
<dbReference type="PANTHER" id="PTHR42755:SF1">
    <property type="entry name" value="3-DEOXY-D-MANNO-OCTULOSONIC ACID TRANSFERASE, MITOCHONDRIAL-RELATED"/>
    <property type="match status" value="1"/>
</dbReference>
<dbReference type="Gene3D" id="3.40.50.2000">
    <property type="entry name" value="Glycogen Phosphorylase B"/>
    <property type="match status" value="1"/>
</dbReference>
<feature type="domain" description="3-deoxy-D-manno-octulosonic-acid transferase N-terminal" evidence="9">
    <location>
        <begin position="22"/>
        <end position="172"/>
    </location>
</feature>
<evidence type="ECO:0000256" key="5">
    <source>
        <dbReference type="ARBA" id="ARBA00022679"/>
    </source>
</evidence>
<gene>
    <name evidence="10" type="ORF">RM543_03960</name>
</gene>
<dbReference type="InterPro" id="IPR039901">
    <property type="entry name" value="Kdotransferase"/>
</dbReference>
<comment type="similarity">
    <text evidence="8">Belongs to the glycosyltransferase group 1 family.</text>
</comment>
<name>A0ABU3DDM7_9RHOB</name>
<evidence type="ECO:0000256" key="6">
    <source>
        <dbReference type="ARBA" id="ARBA00031445"/>
    </source>
</evidence>
<comment type="catalytic activity">
    <reaction evidence="7 8">
        <text>lipid IVA (E. coli) + CMP-3-deoxy-beta-D-manno-octulosonate = alpha-Kdo-(2-&gt;6)-lipid IVA (E. coli) + CMP + H(+)</text>
        <dbReference type="Rhea" id="RHEA:28066"/>
        <dbReference type="ChEBI" id="CHEBI:15378"/>
        <dbReference type="ChEBI" id="CHEBI:58603"/>
        <dbReference type="ChEBI" id="CHEBI:60364"/>
        <dbReference type="ChEBI" id="CHEBI:60377"/>
        <dbReference type="ChEBI" id="CHEBI:85987"/>
        <dbReference type="EC" id="2.4.99.12"/>
    </reaction>
</comment>
<evidence type="ECO:0000313" key="10">
    <source>
        <dbReference type="EMBL" id="MDT0681830.1"/>
    </source>
</evidence>
<dbReference type="Pfam" id="PF04413">
    <property type="entry name" value="Glycos_transf_N"/>
    <property type="match status" value="1"/>
</dbReference>
<dbReference type="InterPro" id="IPR007507">
    <property type="entry name" value="Glycos_transf_N"/>
</dbReference>
<evidence type="ECO:0000256" key="1">
    <source>
        <dbReference type="ARBA" id="ARBA00003394"/>
    </source>
</evidence>
<organism evidence="10 11">
    <name type="scientific">Tropicimonas omnivorans</name>
    <dbReference type="NCBI Taxonomy" id="3075590"/>
    <lineage>
        <taxon>Bacteria</taxon>
        <taxon>Pseudomonadati</taxon>
        <taxon>Pseudomonadota</taxon>
        <taxon>Alphaproteobacteria</taxon>
        <taxon>Rhodobacterales</taxon>
        <taxon>Roseobacteraceae</taxon>
        <taxon>Tropicimonas</taxon>
    </lineage>
</organism>
<proteinExistence type="inferred from homology"/>
<evidence type="ECO:0000256" key="3">
    <source>
        <dbReference type="ARBA" id="ARBA00012621"/>
    </source>
</evidence>
<keyword evidence="11" id="KW-1185">Reference proteome</keyword>
<keyword evidence="8" id="KW-0472">Membrane</keyword>
<keyword evidence="8" id="KW-0448">Lipopolysaccharide biosynthesis</keyword>
<dbReference type="Gene3D" id="3.40.50.11720">
    <property type="entry name" value="3-Deoxy-D-manno-octulosonic-acid transferase, N-terminal domain"/>
    <property type="match status" value="1"/>
</dbReference>
<keyword evidence="5 8" id="KW-0808">Transferase</keyword>
<dbReference type="RefSeq" id="WP_311689591.1">
    <property type="nucleotide sequence ID" value="NZ_JAVRHL010000001.1"/>
</dbReference>
<evidence type="ECO:0000256" key="2">
    <source>
        <dbReference type="ARBA" id="ARBA00004713"/>
    </source>
</evidence>
<comment type="pathway">
    <text evidence="2 8">Bacterial outer membrane biogenesis; LPS core biosynthesis.</text>
</comment>